<evidence type="ECO:0000256" key="3">
    <source>
        <dbReference type="ARBA" id="ARBA00022448"/>
    </source>
</evidence>
<dbReference type="InterPro" id="IPR036942">
    <property type="entry name" value="Beta-barrel_TonB_sf"/>
</dbReference>
<dbReference type="InterPro" id="IPR000531">
    <property type="entry name" value="Beta-barrel_TonB"/>
</dbReference>
<reference evidence="16" key="1">
    <citation type="submission" date="2022-05" db="EMBL/GenBank/DDBJ databases">
        <title>An RpoN-dependent PEP-CTERM gene is involved in floc formation of an Aquincola tertiaricarbonis strain.</title>
        <authorList>
            <person name="Qiu D."/>
            <person name="Xia M."/>
        </authorList>
    </citation>
    <scope>NUCLEOTIDE SEQUENCE</scope>
    <source>
        <strain evidence="16">RN12</strain>
    </source>
</reference>
<evidence type="ECO:0000256" key="9">
    <source>
        <dbReference type="ARBA" id="ARBA00023170"/>
    </source>
</evidence>
<evidence type="ECO:0000259" key="15">
    <source>
        <dbReference type="Pfam" id="PF07715"/>
    </source>
</evidence>
<dbReference type="Pfam" id="PF00593">
    <property type="entry name" value="TonB_dep_Rec_b-barrel"/>
    <property type="match status" value="1"/>
</dbReference>
<feature type="region of interest" description="Disordered" evidence="13">
    <location>
        <begin position="316"/>
        <end position="341"/>
    </location>
</feature>
<evidence type="ECO:0000313" key="16">
    <source>
        <dbReference type="EMBL" id="URI10886.1"/>
    </source>
</evidence>
<dbReference type="Gene3D" id="2.170.130.10">
    <property type="entry name" value="TonB-dependent receptor, plug domain"/>
    <property type="match status" value="1"/>
</dbReference>
<evidence type="ECO:0000256" key="4">
    <source>
        <dbReference type="ARBA" id="ARBA00022452"/>
    </source>
</evidence>
<evidence type="ECO:0000256" key="10">
    <source>
        <dbReference type="ARBA" id="ARBA00023237"/>
    </source>
</evidence>
<dbReference type="CDD" id="cd01347">
    <property type="entry name" value="ligand_gated_channel"/>
    <property type="match status" value="1"/>
</dbReference>
<feature type="compositionally biased region" description="Low complexity" evidence="13">
    <location>
        <begin position="1"/>
        <end position="26"/>
    </location>
</feature>
<feature type="compositionally biased region" description="Polar residues" evidence="13">
    <location>
        <begin position="484"/>
        <end position="499"/>
    </location>
</feature>
<organism evidence="16 17">
    <name type="scientific">Aquincola tertiaricarbonis</name>
    <dbReference type="NCBI Taxonomy" id="391953"/>
    <lineage>
        <taxon>Bacteria</taxon>
        <taxon>Pseudomonadati</taxon>
        <taxon>Pseudomonadota</taxon>
        <taxon>Betaproteobacteria</taxon>
        <taxon>Burkholderiales</taxon>
        <taxon>Sphaerotilaceae</taxon>
        <taxon>Aquincola</taxon>
    </lineage>
</organism>
<feature type="compositionally biased region" description="Low complexity" evidence="13">
    <location>
        <begin position="200"/>
        <end position="209"/>
    </location>
</feature>
<name>A0ABY4SFE8_AQUTE</name>
<dbReference type="Gene3D" id="2.40.170.20">
    <property type="entry name" value="TonB-dependent receptor, beta-barrel domain"/>
    <property type="match status" value="1"/>
</dbReference>
<dbReference type="SUPFAM" id="SSF56935">
    <property type="entry name" value="Porins"/>
    <property type="match status" value="1"/>
</dbReference>
<evidence type="ECO:0000256" key="6">
    <source>
        <dbReference type="ARBA" id="ARBA00022729"/>
    </source>
</evidence>
<dbReference type="RefSeq" id="WP_250199090.1">
    <property type="nucleotide sequence ID" value="NZ_CP097636.1"/>
</dbReference>
<feature type="region of interest" description="Disordered" evidence="13">
    <location>
        <begin position="192"/>
        <end position="213"/>
    </location>
</feature>
<dbReference type="PANTHER" id="PTHR30069:SF29">
    <property type="entry name" value="HEMOGLOBIN AND HEMOGLOBIN-HAPTOGLOBIN-BINDING PROTEIN 1-RELATED"/>
    <property type="match status" value="1"/>
</dbReference>
<dbReference type="PROSITE" id="PS52016">
    <property type="entry name" value="TONB_DEPENDENT_REC_3"/>
    <property type="match status" value="1"/>
</dbReference>
<keyword evidence="3 11" id="KW-0813">Transport</keyword>
<keyword evidence="7 12" id="KW-0798">TonB box</keyword>
<keyword evidence="10 11" id="KW-0998">Cell outer membrane</keyword>
<evidence type="ECO:0000256" key="7">
    <source>
        <dbReference type="ARBA" id="ARBA00023077"/>
    </source>
</evidence>
<evidence type="ECO:0000256" key="2">
    <source>
        <dbReference type="ARBA" id="ARBA00009810"/>
    </source>
</evidence>
<feature type="region of interest" description="Disordered" evidence="13">
    <location>
        <begin position="484"/>
        <end position="503"/>
    </location>
</feature>
<dbReference type="Proteomes" id="UP001056201">
    <property type="component" value="Chromosome 2"/>
</dbReference>
<evidence type="ECO:0000259" key="14">
    <source>
        <dbReference type="Pfam" id="PF00593"/>
    </source>
</evidence>
<comment type="similarity">
    <text evidence="2 11 12">Belongs to the TonB-dependent receptor family.</text>
</comment>
<dbReference type="InterPro" id="IPR012910">
    <property type="entry name" value="Plug_dom"/>
</dbReference>
<dbReference type="InterPro" id="IPR037066">
    <property type="entry name" value="Plug_dom_sf"/>
</dbReference>
<comment type="subcellular location">
    <subcellularLocation>
        <location evidence="1 11">Cell outer membrane</location>
        <topology evidence="1 11">Multi-pass membrane protein</topology>
    </subcellularLocation>
</comment>
<evidence type="ECO:0000313" key="17">
    <source>
        <dbReference type="Proteomes" id="UP001056201"/>
    </source>
</evidence>
<sequence>MPPAAAASRPAATPAAAAASAPAEAPQRVEVTGSATRSDADERRQSTAAKVIVGREEIERYGDANVSDVLRRLPGVTVQGTAGRGGTPRMRGLGSGYTQILVDGEPLPAGFSVDSLSPEQLQRIELLRGPTAETGARAIAGTINIITRENQRKPLNDLRLTAAVDRGQLSPSVAWTRGDKLGERLDYTGSVSIYGRSDDTPSSSRTTSDTIDRRTSLLVQDRRQGLRGSGRLRWRLGEGAGEGGTDSLTLSPFVLWSQSQPRRSGDLVQTLGEAPYEQFNTRFNNDFHLLRLNAQLNRSLGEHRLEWRVGGTGARWTSSGRRVETGGATPGLRTDDSATDNREASSTVKLTSPLGSAHTLVSGLELARQQRDERRVTTLDGVPALADFGENFGATATRWAVYAQDEWALNKQVDLQLGLRGESIRTESRGGSDGGARNVSTVWTPLLHGVWRPDPQRKDQLRLSLTRSYRAAPLNSLMGRVALSTQNPTGSNEPTTADQAGNPALRPEIATGIDLAFERYLAGGGLLSVNLFHRQIRDLIRTTTTLETVSWSTVPRWVARPKNIGDASSSGVELEARLRLNDVWREAPGVDLRSNLSLFRSDVKSVPGPDNRLDQQPAATLNLGADYRMADWPLTLGATFNYTPGYDARLAEDQYATQGRKRVVDAYALWRMRPGLQLRLSASNLAPLDDLTSSTVAGEQTRTTTGTAVNWQLQLEMKL</sequence>
<evidence type="ECO:0000256" key="1">
    <source>
        <dbReference type="ARBA" id="ARBA00004571"/>
    </source>
</evidence>
<keyword evidence="4 11" id="KW-1134">Transmembrane beta strand</keyword>
<dbReference type="InterPro" id="IPR039426">
    <property type="entry name" value="TonB-dep_rcpt-like"/>
</dbReference>
<keyword evidence="6" id="KW-0732">Signal</keyword>
<feature type="region of interest" description="Disordered" evidence="13">
    <location>
        <begin position="1"/>
        <end position="47"/>
    </location>
</feature>
<gene>
    <name evidence="16" type="ORF">MW290_18060</name>
</gene>
<dbReference type="PANTHER" id="PTHR30069">
    <property type="entry name" value="TONB-DEPENDENT OUTER MEMBRANE RECEPTOR"/>
    <property type="match status" value="1"/>
</dbReference>
<dbReference type="EMBL" id="CP097636">
    <property type="protein sequence ID" value="URI10886.1"/>
    <property type="molecule type" value="Genomic_DNA"/>
</dbReference>
<accession>A0ABY4SFE8</accession>
<evidence type="ECO:0000256" key="13">
    <source>
        <dbReference type="SAM" id="MobiDB-lite"/>
    </source>
</evidence>
<keyword evidence="17" id="KW-1185">Reference proteome</keyword>
<proteinExistence type="inferred from homology"/>
<evidence type="ECO:0000256" key="5">
    <source>
        <dbReference type="ARBA" id="ARBA00022692"/>
    </source>
</evidence>
<evidence type="ECO:0000256" key="11">
    <source>
        <dbReference type="PROSITE-ProRule" id="PRU01360"/>
    </source>
</evidence>
<evidence type="ECO:0000256" key="12">
    <source>
        <dbReference type="RuleBase" id="RU003357"/>
    </source>
</evidence>
<evidence type="ECO:0000256" key="8">
    <source>
        <dbReference type="ARBA" id="ARBA00023136"/>
    </source>
</evidence>
<keyword evidence="8 11" id="KW-0472">Membrane</keyword>
<feature type="domain" description="TonB-dependent receptor-like beta-barrel" evidence="14">
    <location>
        <begin position="251"/>
        <end position="685"/>
    </location>
</feature>
<keyword evidence="9 16" id="KW-0675">Receptor</keyword>
<dbReference type="Pfam" id="PF07715">
    <property type="entry name" value="Plug"/>
    <property type="match status" value="1"/>
</dbReference>
<protein>
    <submittedName>
        <fullName evidence="16">TonB-dependent receptor</fullName>
    </submittedName>
</protein>
<feature type="domain" description="TonB-dependent receptor plug" evidence="15">
    <location>
        <begin position="44"/>
        <end position="142"/>
    </location>
</feature>
<keyword evidence="5 11" id="KW-0812">Transmembrane</keyword>